<dbReference type="Gene3D" id="1.20.120.450">
    <property type="entry name" value="dinb family like domain"/>
    <property type="match status" value="1"/>
</dbReference>
<gene>
    <name evidence="2" type="ORF">GCM10009789_23320</name>
</gene>
<protein>
    <submittedName>
        <fullName evidence="2">Maleylpyruvate isomerase family mycothiol-dependent enzyme</fullName>
    </submittedName>
</protein>
<keyword evidence="2" id="KW-0413">Isomerase</keyword>
<comment type="caution">
    <text evidence="2">The sequence shown here is derived from an EMBL/GenBank/DDBJ whole genome shotgun (WGS) entry which is preliminary data.</text>
</comment>
<dbReference type="EMBL" id="BAAAOS010000018">
    <property type="protein sequence ID" value="GAA1569204.1"/>
    <property type="molecule type" value="Genomic_DNA"/>
</dbReference>
<dbReference type="SUPFAM" id="SSF109854">
    <property type="entry name" value="DinB/YfiT-like putative metalloenzymes"/>
    <property type="match status" value="1"/>
</dbReference>
<dbReference type="NCBIfam" id="TIGR03083">
    <property type="entry name" value="maleylpyruvate isomerase family mycothiol-dependent enzyme"/>
    <property type="match status" value="1"/>
</dbReference>
<sequence>MSVCSQPVRRWGMTEIRSLIAGERSDLTEFLRQLPADGWNHPTLCEGWRVREVVAHITMPFRYSAPRFLLELAKSGGRFNPMADRLARRDAAELSPTDLVESLAANVNHPWKPPGGGFEGALSHDVIHGLDITVALGHDRKVPAERIEVVLGELSSRQLKFFGTDLTGIQLRATDLDWTYGSGRPVSGTAQDLLLAICGRDLPAGRLDGAAHFTKENR</sequence>
<dbReference type="InterPro" id="IPR034660">
    <property type="entry name" value="DinB/YfiT-like"/>
</dbReference>
<organism evidence="2 3">
    <name type="scientific">Kribbella sancticallisti</name>
    <dbReference type="NCBI Taxonomy" id="460087"/>
    <lineage>
        <taxon>Bacteria</taxon>
        <taxon>Bacillati</taxon>
        <taxon>Actinomycetota</taxon>
        <taxon>Actinomycetes</taxon>
        <taxon>Propionibacteriales</taxon>
        <taxon>Kribbellaceae</taxon>
        <taxon>Kribbella</taxon>
    </lineage>
</organism>
<evidence type="ECO:0000259" key="1">
    <source>
        <dbReference type="Pfam" id="PF11716"/>
    </source>
</evidence>
<dbReference type="InterPro" id="IPR017517">
    <property type="entry name" value="Maleyloyr_isom"/>
</dbReference>
<dbReference type="Proteomes" id="UP001500393">
    <property type="component" value="Unassembled WGS sequence"/>
</dbReference>
<dbReference type="GO" id="GO:0016853">
    <property type="term" value="F:isomerase activity"/>
    <property type="evidence" value="ECO:0007669"/>
    <property type="project" value="UniProtKB-KW"/>
</dbReference>
<evidence type="ECO:0000313" key="3">
    <source>
        <dbReference type="Proteomes" id="UP001500393"/>
    </source>
</evidence>
<proteinExistence type="predicted"/>
<reference evidence="2 3" key="1">
    <citation type="journal article" date="2019" name="Int. J. Syst. Evol. Microbiol.">
        <title>The Global Catalogue of Microorganisms (GCM) 10K type strain sequencing project: providing services to taxonomists for standard genome sequencing and annotation.</title>
        <authorList>
            <consortium name="The Broad Institute Genomics Platform"/>
            <consortium name="The Broad Institute Genome Sequencing Center for Infectious Disease"/>
            <person name="Wu L."/>
            <person name="Ma J."/>
        </authorList>
    </citation>
    <scope>NUCLEOTIDE SEQUENCE [LARGE SCALE GENOMIC DNA]</scope>
    <source>
        <strain evidence="2 3">JCM 14969</strain>
    </source>
</reference>
<dbReference type="Pfam" id="PF11716">
    <property type="entry name" value="MDMPI_N"/>
    <property type="match status" value="1"/>
</dbReference>
<accession>A0ABN2D523</accession>
<dbReference type="InterPro" id="IPR024344">
    <property type="entry name" value="MDMPI_metal-binding"/>
</dbReference>
<name>A0ABN2D523_9ACTN</name>
<feature type="domain" description="Mycothiol-dependent maleylpyruvate isomerase metal-binding" evidence="1">
    <location>
        <begin position="23"/>
        <end position="106"/>
    </location>
</feature>
<evidence type="ECO:0000313" key="2">
    <source>
        <dbReference type="EMBL" id="GAA1569204.1"/>
    </source>
</evidence>
<keyword evidence="3" id="KW-1185">Reference proteome</keyword>